<name>A0A225AI68_TALAT</name>
<evidence type="ECO:0000313" key="9">
    <source>
        <dbReference type="EMBL" id="OKL56808.1"/>
    </source>
</evidence>
<keyword evidence="10" id="KW-1185">Reference proteome</keyword>
<feature type="transmembrane region" description="Helical" evidence="7">
    <location>
        <begin position="413"/>
        <end position="438"/>
    </location>
</feature>
<evidence type="ECO:0000256" key="3">
    <source>
        <dbReference type="ARBA" id="ARBA00022692"/>
    </source>
</evidence>
<sequence length="589" mass="64666">MDEKQAITPPPVDDEKQAVPSPTVDDKQAVSVAAGESPIPPQHRRLRDPDVSFEEYYYYATQTRAEEDTLEPPKVGKNWLAYLVPNLQKQEDSGPEAQGPEININDREKRLHITDDEWVNASRAARNASAGAVFYLITTDILGPFSLPYAFATTGWGPGVALFTVFGAMAGYSGYLLWDSFMGLDSYQFPTRAFGDIGYRLYGPWFRHLVNLLQAIQLVCNVGAIIISNGEALSEAAKFKLCYAVCCLVWALAGFFFGQIRTLQKFGWLANLAVYINLLVIFITMGAAAHSPPLYAGSASSAGYSINPDLVTPNAEGVYPPVQHSGGLPDPGNFGSAVNGLMQAVYSYGGSMVFIEFMSEMRRPRDFLKGMWGAQLFIYICYMLYGLYMYGYQGQYVQTPSYLGISNYNLQTAGNSLAMVSALISATLYGNIGLKYLFKAPPLSQKSGKLFWIALIPIYWSIAFVIAAAIPDFAGFTSIVSATCILQFSYTFPPLMHIGYNIKKYALQPGEGFDPATGQVTLFDSGWKRVYRGYFSKRWYVNVFNTIFFLGALATAGIGIWAAVEGLIAVYAIPELNAFGCTSPLDVSG</sequence>
<dbReference type="PANTHER" id="PTHR22950">
    <property type="entry name" value="AMINO ACID TRANSPORTER"/>
    <property type="match status" value="1"/>
</dbReference>
<gene>
    <name evidence="9" type="ORF">UA08_07752</name>
</gene>
<dbReference type="AlphaFoldDB" id="A0A225AI68"/>
<feature type="transmembrane region" description="Helical" evidence="7">
    <location>
        <begin position="158"/>
        <end position="178"/>
    </location>
</feature>
<dbReference type="GO" id="GO:0015179">
    <property type="term" value="F:L-amino acid transmembrane transporter activity"/>
    <property type="evidence" value="ECO:0007669"/>
    <property type="project" value="TreeGrafter"/>
</dbReference>
<dbReference type="OrthoDB" id="40134at2759"/>
<evidence type="ECO:0000256" key="4">
    <source>
        <dbReference type="ARBA" id="ARBA00022989"/>
    </source>
</evidence>
<keyword evidence="5 7" id="KW-0472">Membrane</keyword>
<dbReference type="EMBL" id="LFMY01000013">
    <property type="protein sequence ID" value="OKL56808.1"/>
    <property type="molecule type" value="Genomic_DNA"/>
</dbReference>
<feature type="transmembrane region" description="Helical" evidence="7">
    <location>
        <begin position="132"/>
        <end position="152"/>
    </location>
</feature>
<feature type="region of interest" description="Disordered" evidence="6">
    <location>
        <begin position="1"/>
        <end position="48"/>
    </location>
</feature>
<evidence type="ECO:0000259" key="8">
    <source>
        <dbReference type="Pfam" id="PF01490"/>
    </source>
</evidence>
<comment type="caution">
    <text evidence="9">The sequence shown here is derived from an EMBL/GenBank/DDBJ whole genome shotgun (WGS) entry which is preliminary data.</text>
</comment>
<feature type="transmembrane region" description="Helical" evidence="7">
    <location>
        <begin position="376"/>
        <end position="393"/>
    </location>
</feature>
<feature type="domain" description="Amino acid transporter transmembrane" evidence="8">
    <location>
        <begin position="127"/>
        <end position="499"/>
    </location>
</feature>
<dbReference type="Pfam" id="PF01490">
    <property type="entry name" value="Aa_trans"/>
    <property type="match status" value="1"/>
</dbReference>
<dbReference type="GeneID" id="31007508"/>
<dbReference type="Proteomes" id="UP000214365">
    <property type="component" value="Unassembled WGS sequence"/>
</dbReference>
<dbReference type="RefSeq" id="XP_020116929.1">
    <property type="nucleotide sequence ID" value="XM_020262975.1"/>
</dbReference>
<accession>A0A225AI68</accession>
<dbReference type="InterPro" id="IPR013057">
    <property type="entry name" value="AA_transpt_TM"/>
</dbReference>
<feature type="transmembrane region" description="Helical" evidence="7">
    <location>
        <begin position="209"/>
        <end position="230"/>
    </location>
</feature>
<feature type="transmembrane region" description="Helical" evidence="7">
    <location>
        <begin position="476"/>
        <end position="495"/>
    </location>
</feature>
<feature type="transmembrane region" description="Helical" evidence="7">
    <location>
        <begin position="539"/>
        <end position="564"/>
    </location>
</feature>
<dbReference type="STRING" id="1441469.A0A225AI68"/>
<feature type="transmembrane region" description="Helical" evidence="7">
    <location>
        <begin position="236"/>
        <end position="257"/>
    </location>
</feature>
<evidence type="ECO:0000256" key="2">
    <source>
        <dbReference type="ARBA" id="ARBA00008066"/>
    </source>
</evidence>
<reference evidence="9 10" key="1">
    <citation type="submission" date="2015-06" db="EMBL/GenBank/DDBJ databases">
        <title>Talaromyces atroroseus IBT 11181 draft genome.</title>
        <authorList>
            <person name="Rasmussen K.B."/>
            <person name="Rasmussen S."/>
            <person name="Petersen B."/>
            <person name="Sicheritz-Ponten T."/>
            <person name="Mortensen U.H."/>
            <person name="Thrane U."/>
        </authorList>
    </citation>
    <scope>NUCLEOTIDE SEQUENCE [LARGE SCALE GENOMIC DNA]</scope>
    <source>
        <strain evidence="9 10">IBT 11181</strain>
    </source>
</reference>
<keyword evidence="4 7" id="KW-1133">Transmembrane helix</keyword>
<comment type="similarity">
    <text evidence="2">Belongs to the amino acid/polyamine transporter 2 family.</text>
</comment>
<dbReference type="GO" id="GO:0016020">
    <property type="term" value="C:membrane"/>
    <property type="evidence" value="ECO:0007669"/>
    <property type="project" value="UniProtKB-SubCell"/>
</dbReference>
<feature type="transmembrane region" description="Helical" evidence="7">
    <location>
        <begin position="334"/>
        <end position="355"/>
    </location>
</feature>
<feature type="transmembrane region" description="Helical" evidence="7">
    <location>
        <begin position="450"/>
        <end position="470"/>
    </location>
</feature>
<proteinExistence type="inferred from homology"/>
<evidence type="ECO:0000256" key="5">
    <source>
        <dbReference type="ARBA" id="ARBA00023136"/>
    </source>
</evidence>
<evidence type="ECO:0000256" key="7">
    <source>
        <dbReference type="SAM" id="Phobius"/>
    </source>
</evidence>
<keyword evidence="3 7" id="KW-0812">Transmembrane</keyword>
<evidence type="ECO:0000256" key="6">
    <source>
        <dbReference type="SAM" id="MobiDB-lite"/>
    </source>
</evidence>
<organism evidence="9 10">
    <name type="scientific">Talaromyces atroroseus</name>
    <dbReference type="NCBI Taxonomy" id="1441469"/>
    <lineage>
        <taxon>Eukaryota</taxon>
        <taxon>Fungi</taxon>
        <taxon>Dikarya</taxon>
        <taxon>Ascomycota</taxon>
        <taxon>Pezizomycotina</taxon>
        <taxon>Eurotiomycetes</taxon>
        <taxon>Eurotiomycetidae</taxon>
        <taxon>Eurotiales</taxon>
        <taxon>Trichocomaceae</taxon>
        <taxon>Talaromyces</taxon>
        <taxon>Talaromyces sect. Trachyspermi</taxon>
    </lineage>
</organism>
<dbReference type="PANTHER" id="PTHR22950:SF461">
    <property type="entry name" value="AMINO ACID TRANSPORTER TRANSMEMBRANE DOMAIN-CONTAINING PROTEIN"/>
    <property type="match status" value="1"/>
</dbReference>
<comment type="subcellular location">
    <subcellularLocation>
        <location evidence="1">Membrane</location>
        <topology evidence="1">Multi-pass membrane protein</topology>
    </subcellularLocation>
</comment>
<evidence type="ECO:0000313" key="10">
    <source>
        <dbReference type="Proteomes" id="UP000214365"/>
    </source>
</evidence>
<evidence type="ECO:0000256" key="1">
    <source>
        <dbReference type="ARBA" id="ARBA00004141"/>
    </source>
</evidence>
<protein>
    <recommendedName>
        <fullName evidence="8">Amino acid transporter transmembrane domain-containing protein</fullName>
    </recommendedName>
</protein>
<feature type="transmembrane region" description="Helical" evidence="7">
    <location>
        <begin position="269"/>
        <end position="289"/>
    </location>
</feature>